<feature type="compositionally biased region" description="Polar residues" evidence="1">
    <location>
        <begin position="379"/>
        <end position="389"/>
    </location>
</feature>
<feature type="compositionally biased region" description="Polar residues" evidence="1">
    <location>
        <begin position="454"/>
        <end position="466"/>
    </location>
</feature>
<evidence type="ECO:0000256" key="1">
    <source>
        <dbReference type="SAM" id="MobiDB-lite"/>
    </source>
</evidence>
<feature type="compositionally biased region" description="Basic residues" evidence="1">
    <location>
        <begin position="311"/>
        <end position="324"/>
    </location>
</feature>
<feature type="compositionally biased region" description="Basic and acidic residues" evidence="1">
    <location>
        <begin position="350"/>
        <end position="362"/>
    </location>
</feature>
<gene>
    <name evidence="2" type="ORF">CBOVIS_LOCUS10007</name>
</gene>
<name>A0A8S1F3H1_9PELO</name>
<dbReference type="EMBL" id="CADEPM010000007">
    <property type="protein sequence ID" value="CAB3408199.1"/>
    <property type="molecule type" value="Genomic_DNA"/>
</dbReference>
<accession>A0A8S1F3H1</accession>
<feature type="compositionally biased region" description="Polar residues" evidence="1">
    <location>
        <begin position="422"/>
        <end position="431"/>
    </location>
</feature>
<evidence type="ECO:0000313" key="2">
    <source>
        <dbReference type="EMBL" id="CAB3408199.1"/>
    </source>
</evidence>
<sequence>MEVVPVCNARSSPPGAPKEWVVRIAYRIPKTPEHEAALNRHIAELIIFDTNYCQSIAEFHEIKGPMLAFLINFISSSIKQDHFTEGENQFAIFKYAVEENEERLPLQFDQNMPEYCEYEEIDECNQSVNYWDPRRLTNAHRTVGNAVNTLLSPYSDVKNMSNYPNNWNARNPSSINDAFEQANTYQAFQQHPTQQRLSLYYSQMQPLPHPIHQIENMAMQQPRPPIMTHLSHTVQPRTPSMVPVISHSMPVVPQHQQNQLHQHQQQPQLYNPLIPLGDSQEVSRHSEENDETMMSRRTRRAPVKNSPQPRPARHRTAAKAPRSKKNVEGDDVAISKARNRRKAVAVSPNMEERAEQQRDEQQGVHTRTRRRAVIKSHDSSPNPSQQSGSAELLLEDVHEPQSVEMVDQSLEYPISTDPIRPNMQSSQSSSHIAPIEPQTPPEPSTTVDVIMNNVLETSDQPGPGNQ</sequence>
<dbReference type="Proteomes" id="UP000494206">
    <property type="component" value="Unassembled WGS sequence"/>
</dbReference>
<evidence type="ECO:0000313" key="3">
    <source>
        <dbReference type="Proteomes" id="UP000494206"/>
    </source>
</evidence>
<keyword evidence="3" id="KW-1185">Reference proteome</keyword>
<proteinExistence type="predicted"/>
<feature type="region of interest" description="Disordered" evidence="1">
    <location>
        <begin position="414"/>
        <end position="466"/>
    </location>
</feature>
<dbReference type="AlphaFoldDB" id="A0A8S1F3H1"/>
<feature type="region of interest" description="Disordered" evidence="1">
    <location>
        <begin position="271"/>
        <end position="389"/>
    </location>
</feature>
<protein>
    <submittedName>
        <fullName evidence="2">Uncharacterized protein</fullName>
    </submittedName>
</protein>
<comment type="caution">
    <text evidence="2">The sequence shown here is derived from an EMBL/GenBank/DDBJ whole genome shotgun (WGS) entry which is preliminary data.</text>
</comment>
<organism evidence="2 3">
    <name type="scientific">Caenorhabditis bovis</name>
    <dbReference type="NCBI Taxonomy" id="2654633"/>
    <lineage>
        <taxon>Eukaryota</taxon>
        <taxon>Metazoa</taxon>
        <taxon>Ecdysozoa</taxon>
        <taxon>Nematoda</taxon>
        <taxon>Chromadorea</taxon>
        <taxon>Rhabditida</taxon>
        <taxon>Rhabditina</taxon>
        <taxon>Rhabditomorpha</taxon>
        <taxon>Rhabditoidea</taxon>
        <taxon>Rhabditidae</taxon>
        <taxon>Peloderinae</taxon>
        <taxon>Caenorhabditis</taxon>
    </lineage>
</organism>
<reference evidence="2 3" key="1">
    <citation type="submission" date="2020-04" db="EMBL/GenBank/DDBJ databases">
        <authorList>
            <person name="Laetsch R D."/>
            <person name="Stevens L."/>
            <person name="Kumar S."/>
            <person name="Blaxter L. M."/>
        </authorList>
    </citation>
    <scope>NUCLEOTIDE SEQUENCE [LARGE SCALE GENOMIC DNA]</scope>
</reference>